<dbReference type="EMBL" id="KQ458756">
    <property type="protein sequence ID" value="KPJ05251.1"/>
    <property type="molecule type" value="Genomic_DNA"/>
</dbReference>
<evidence type="ECO:0000313" key="1">
    <source>
        <dbReference type="EMBL" id="KPJ05251.1"/>
    </source>
</evidence>
<feature type="non-terminal residue" evidence="1">
    <location>
        <position position="1"/>
    </location>
</feature>
<protein>
    <submittedName>
        <fullName evidence="1">Uncharacterized protein</fullName>
    </submittedName>
</protein>
<name>A0A194QP42_PAPXU</name>
<accession>A0A194QP42</accession>
<organism evidence="1 2">
    <name type="scientific">Papilio xuthus</name>
    <name type="common">Asian swallowtail butterfly</name>
    <dbReference type="NCBI Taxonomy" id="66420"/>
    <lineage>
        <taxon>Eukaryota</taxon>
        <taxon>Metazoa</taxon>
        <taxon>Ecdysozoa</taxon>
        <taxon>Arthropoda</taxon>
        <taxon>Hexapoda</taxon>
        <taxon>Insecta</taxon>
        <taxon>Pterygota</taxon>
        <taxon>Neoptera</taxon>
        <taxon>Endopterygota</taxon>
        <taxon>Lepidoptera</taxon>
        <taxon>Glossata</taxon>
        <taxon>Ditrysia</taxon>
        <taxon>Papilionoidea</taxon>
        <taxon>Papilionidae</taxon>
        <taxon>Papilioninae</taxon>
        <taxon>Papilio</taxon>
    </lineage>
</organism>
<dbReference type="Proteomes" id="UP000053268">
    <property type="component" value="Unassembled WGS sequence"/>
</dbReference>
<reference evidence="1 2" key="1">
    <citation type="journal article" date="2015" name="Nat. Commun.">
        <title>Outbred genome sequencing and CRISPR/Cas9 gene editing in butterflies.</title>
        <authorList>
            <person name="Li X."/>
            <person name="Fan D."/>
            <person name="Zhang W."/>
            <person name="Liu G."/>
            <person name="Zhang L."/>
            <person name="Zhao L."/>
            <person name="Fang X."/>
            <person name="Chen L."/>
            <person name="Dong Y."/>
            <person name="Chen Y."/>
            <person name="Ding Y."/>
            <person name="Zhao R."/>
            <person name="Feng M."/>
            <person name="Zhu Y."/>
            <person name="Feng Y."/>
            <person name="Jiang X."/>
            <person name="Zhu D."/>
            <person name="Xiang H."/>
            <person name="Feng X."/>
            <person name="Li S."/>
            <person name="Wang J."/>
            <person name="Zhang G."/>
            <person name="Kronforst M.R."/>
            <person name="Wang W."/>
        </authorList>
    </citation>
    <scope>NUCLEOTIDE SEQUENCE [LARGE SCALE GENOMIC DNA]</scope>
    <source>
        <strain evidence="1">Ya'a_city_454_Px</strain>
        <tissue evidence="1">Whole body</tissue>
    </source>
</reference>
<sequence length="30" mass="3486">AGKSWMRVVEDRAQWRAMGEAYVQQWTSTG</sequence>
<gene>
    <name evidence="1" type="ORF">RR46_02006</name>
</gene>
<keyword evidence="2" id="KW-1185">Reference proteome</keyword>
<dbReference type="AlphaFoldDB" id="A0A194QP42"/>
<proteinExistence type="predicted"/>
<evidence type="ECO:0000313" key="2">
    <source>
        <dbReference type="Proteomes" id="UP000053268"/>
    </source>
</evidence>